<dbReference type="OrthoDB" id="9784375at2"/>
<dbReference type="Proteomes" id="UP000037432">
    <property type="component" value="Unassembled WGS sequence"/>
</dbReference>
<evidence type="ECO:0000256" key="4">
    <source>
        <dbReference type="ARBA" id="ARBA00023002"/>
    </source>
</evidence>
<evidence type="ECO:0000256" key="3">
    <source>
        <dbReference type="ARBA" id="ARBA00022857"/>
    </source>
</evidence>
<keyword evidence="2" id="KW-0288">FMN</keyword>
<dbReference type="EMBL" id="LFNT01000090">
    <property type="protein sequence ID" value="KMS67848.1"/>
    <property type="molecule type" value="Genomic_DNA"/>
</dbReference>
<dbReference type="Pfam" id="PF00881">
    <property type="entry name" value="Nitroreductase"/>
    <property type="match status" value="1"/>
</dbReference>
<dbReference type="PANTHER" id="PTHR43543">
    <property type="entry name" value="MALONIC SEMIALDEHYDE REDUCTASE RUTE-RELATED"/>
    <property type="match status" value="1"/>
</dbReference>
<evidence type="ECO:0000256" key="1">
    <source>
        <dbReference type="ARBA" id="ARBA00022630"/>
    </source>
</evidence>
<gene>
    <name evidence="6" type="ORF">ACM01_41255</name>
</gene>
<dbReference type="InterPro" id="IPR000415">
    <property type="entry name" value="Nitroreductase-like"/>
</dbReference>
<dbReference type="PANTHER" id="PTHR43543:SF1">
    <property type="entry name" value="MALONIC SEMIALDEHYDE REDUCTASE RUTE-RELATED"/>
    <property type="match status" value="1"/>
</dbReference>
<dbReference type="InterPro" id="IPR050461">
    <property type="entry name" value="Nitroreductase_HadB/RutE"/>
</dbReference>
<keyword evidence="1" id="KW-0285">Flavoprotein</keyword>
<comment type="caution">
    <text evidence="6">The sequence shown here is derived from an EMBL/GenBank/DDBJ whole genome shotgun (WGS) entry which is preliminary data.</text>
</comment>
<accession>A0A0J7YXJ0</accession>
<keyword evidence="3" id="KW-0521">NADP</keyword>
<feature type="domain" description="Nitroreductase" evidence="5">
    <location>
        <begin position="30"/>
        <end position="187"/>
    </location>
</feature>
<dbReference type="SUPFAM" id="SSF55469">
    <property type="entry name" value="FMN-dependent nitroreductase-like"/>
    <property type="match status" value="1"/>
</dbReference>
<evidence type="ECO:0000313" key="6">
    <source>
        <dbReference type="EMBL" id="KMS67848.1"/>
    </source>
</evidence>
<evidence type="ECO:0000313" key="7">
    <source>
        <dbReference type="Proteomes" id="UP000037432"/>
    </source>
</evidence>
<dbReference type="PATRIC" id="fig|1938.3.peg.9669"/>
<dbReference type="RefSeq" id="WP_048586622.1">
    <property type="nucleotide sequence ID" value="NZ_LFNT01000090.1"/>
</dbReference>
<protein>
    <submittedName>
        <fullName evidence="6">NADH dehydrogenase</fullName>
    </submittedName>
</protein>
<evidence type="ECO:0000259" key="5">
    <source>
        <dbReference type="Pfam" id="PF00881"/>
    </source>
</evidence>
<dbReference type="InterPro" id="IPR023936">
    <property type="entry name" value="RutE-like"/>
</dbReference>
<proteinExistence type="predicted"/>
<name>A0A0J7YXJ0_STRVR</name>
<sequence>MSTDTAVPAELKDLYALSPEAQELLFTEARTAYKFTDEPVGDDQLRAIFELFKWAPTASNVNPLRILYVRTPEAKERLLPQLNPPNRPKSASAPVVAVLALDSEFTEHVPTLFPVFPQLKEAFEANPELREDNATFNSALQAAYFLLAVRAAGLAAGPMKGFDAKGVDEEFFPDGRWRSILVVNIGKPAEDAWSSRLPRLDYEQAVRLV</sequence>
<evidence type="ECO:0000256" key="2">
    <source>
        <dbReference type="ARBA" id="ARBA00022643"/>
    </source>
</evidence>
<dbReference type="Gene3D" id="3.40.109.10">
    <property type="entry name" value="NADH Oxidase"/>
    <property type="match status" value="1"/>
</dbReference>
<dbReference type="GO" id="GO:0016491">
    <property type="term" value="F:oxidoreductase activity"/>
    <property type="evidence" value="ECO:0007669"/>
    <property type="project" value="UniProtKB-KW"/>
</dbReference>
<dbReference type="NCBIfam" id="NF003768">
    <property type="entry name" value="PRK05365.1"/>
    <property type="match status" value="1"/>
</dbReference>
<organism evidence="6 7">
    <name type="scientific">Streptomyces viridochromogenes</name>
    <dbReference type="NCBI Taxonomy" id="1938"/>
    <lineage>
        <taxon>Bacteria</taxon>
        <taxon>Bacillati</taxon>
        <taxon>Actinomycetota</taxon>
        <taxon>Actinomycetes</taxon>
        <taxon>Kitasatosporales</taxon>
        <taxon>Streptomycetaceae</taxon>
        <taxon>Streptomyces</taxon>
    </lineage>
</organism>
<dbReference type="CDD" id="cd02148">
    <property type="entry name" value="RutE-like"/>
    <property type="match status" value="1"/>
</dbReference>
<dbReference type="InterPro" id="IPR029479">
    <property type="entry name" value="Nitroreductase"/>
</dbReference>
<dbReference type="AlphaFoldDB" id="A0A0J7YXJ0"/>
<keyword evidence="4" id="KW-0560">Oxidoreductase</keyword>
<reference evidence="6 7" key="1">
    <citation type="submission" date="2015-06" db="EMBL/GenBank/DDBJ databases">
        <authorList>
            <person name="Ju K.-S."/>
            <person name="Doroghazi J.R."/>
            <person name="Metcalf W.W."/>
        </authorList>
    </citation>
    <scope>NUCLEOTIDE SEQUENCE [LARGE SCALE GENOMIC DNA]</scope>
    <source>
        <strain evidence="6 7">NRRL 3414</strain>
    </source>
</reference>